<proteinExistence type="predicted"/>
<dbReference type="AlphaFoldDB" id="A0A7G5DZY5"/>
<protein>
    <recommendedName>
        <fullName evidence="3">Alpha/beta hydrolase</fullName>
    </recommendedName>
</protein>
<dbReference type="Gene3D" id="3.40.50.1820">
    <property type="entry name" value="alpha/beta hydrolase"/>
    <property type="match status" value="1"/>
</dbReference>
<organism evidence="1 2">
    <name type="scientific">Sphingobacterium paramultivorum</name>
    <dbReference type="NCBI Taxonomy" id="2886510"/>
    <lineage>
        <taxon>Bacteria</taxon>
        <taxon>Pseudomonadati</taxon>
        <taxon>Bacteroidota</taxon>
        <taxon>Sphingobacteriia</taxon>
        <taxon>Sphingobacteriales</taxon>
        <taxon>Sphingobacteriaceae</taxon>
        <taxon>Sphingobacterium</taxon>
    </lineage>
</organism>
<dbReference type="RefSeq" id="WP_182331852.1">
    <property type="nucleotide sequence ID" value="NZ_CP058555.1"/>
</dbReference>
<sequence>MITINMAFAQTKTTAVDRDSSAYIETQDGVKLFAKSAGNGPVCIFVHGGPRA</sequence>
<gene>
    <name evidence="1" type="ORF">HS960_06400</name>
</gene>
<dbReference type="Proteomes" id="UP000515450">
    <property type="component" value="Chromosome"/>
</dbReference>
<evidence type="ECO:0000313" key="1">
    <source>
        <dbReference type="EMBL" id="QMV67310.1"/>
    </source>
</evidence>
<dbReference type="EMBL" id="CP058555">
    <property type="protein sequence ID" value="QMV67310.1"/>
    <property type="molecule type" value="Genomic_DNA"/>
</dbReference>
<dbReference type="InterPro" id="IPR029058">
    <property type="entry name" value="AB_hydrolase_fold"/>
</dbReference>
<reference evidence="1 2" key="1">
    <citation type="journal article" date="2020" name="G3 (Bethesda)">
        <title>CeMbio - The Caenorhabditis elegans Microbiome Resource.</title>
        <authorList>
            <person name="Dirksen P."/>
            <person name="Assie A."/>
            <person name="Zimmermann J."/>
            <person name="Zhang F."/>
            <person name="Tietje A.M."/>
            <person name="Marsh S.A."/>
            <person name="Felix M.A."/>
            <person name="Shapira M."/>
            <person name="Kaleta C."/>
            <person name="Schulenburg H."/>
            <person name="Samuel B."/>
        </authorList>
    </citation>
    <scope>NUCLEOTIDE SEQUENCE [LARGE SCALE GENOMIC DNA]</scope>
    <source>
        <strain evidence="1 2">BIGb0170</strain>
    </source>
</reference>
<name>A0A7G5DZY5_9SPHI</name>
<keyword evidence="2" id="KW-1185">Reference proteome</keyword>
<accession>A0A7G5DZY5</accession>
<evidence type="ECO:0000313" key="2">
    <source>
        <dbReference type="Proteomes" id="UP000515450"/>
    </source>
</evidence>
<evidence type="ECO:0008006" key="3">
    <source>
        <dbReference type="Google" id="ProtNLM"/>
    </source>
</evidence>